<accession>A0ABQ5KRV9</accession>
<name>A0ABQ5KRV9_9EUKA</name>
<sequence length="323" mass="37250">MSFSKPTTKPFSKECLEQLRVSIKRTTFELIPLYEKSQSRLQAIFDEYTTPSAITSNRDLFSLCFECLSLFVKHKVTKEEDGEEDIVVIPHKSSIKKIIDSFLPQMIKVESVLRMNGEMTKKEEEESGTKEAGVSSITMLLFRILNVSLDKVESFRIKVYPQITFLLSNMLTLGICLQFEKSLVDDLLGTCRNIAFATDDSTKNSLLSILLPHILPWMKKYPDKKFFFLWSNILKNITLDKDNTDPHKDRSSRLWFVFHPVLDVIKDTASKGVTFDDEAVIRCFRFFGNLSCIPSEAIEVYDCVKDGLLDSWFEMVEEEGRKR</sequence>
<organism evidence="1 2">
    <name type="scientific">Aduncisulcus paluster</name>
    <dbReference type="NCBI Taxonomy" id="2918883"/>
    <lineage>
        <taxon>Eukaryota</taxon>
        <taxon>Metamonada</taxon>
        <taxon>Carpediemonas-like organisms</taxon>
        <taxon>Aduncisulcus</taxon>
    </lineage>
</organism>
<comment type="caution">
    <text evidence="1">The sequence shown here is derived from an EMBL/GenBank/DDBJ whole genome shotgun (WGS) entry which is preliminary data.</text>
</comment>
<dbReference type="EMBL" id="BQXS01010944">
    <property type="protein sequence ID" value="GKT35208.1"/>
    <property type="molecule type" value="Genomic_DNA"/>
</dbReference>
<evidence type="ECO:0000313" key="2">
    <source>
        <dbReference type="Proteomes" id="UP001057375"/>
    </source>
</evidence>
<protein>
    <submittedName>
        <fullName evidence="1">Uncharacterized protein</fullName>
    </submittedName>
</protein>
<proteinExistence type="predicted"/>
<reference evidence="1" key="1">
    <citation type="submission" date="2022-03" db="EMBL/GenBank/DDBJ databases">
        <title>Draft genome sequence of Aduncisulcus paluster, a free-living microaerophilic Fornicata.</title>
        <authorList>
            <person name="Yuyama I."/>
            <person name="Kume K."/>
            <person name="Tamura T."/>
            <person name="Inagaki Y."/>
            <person name="Hashimoto T."/>
        </authorList>
    </citation>
    <scope>NUCLEOTIDE SEQUENCE</scope>
    <source>
        <strain evidence="1">NY0171</strain>
    </source>
</reference>
<keyword evidence="2" id="KW-1185">Reference proteome</keyword>
<dbReference type="Proteomes" id="UP001057375">
    <property type="component" value="Unassembled WGS sequence"/>
</dbReference>
<gene>
    <name evidence="1" type="ORF">ADUPG1_008413</name>
</gene>
<evidence type="ECO:0000313" key="1">
    <source>
        <dbReference type="EMBL" id="GKT35208.1"/>
    </source>
</evidence>